<dbReference type="EMBL" id="GEDG01009917">
    <property type="protein sequence ID" value="JAP28641.1"/>
    <property type="molecule type" value="Transcribed_RNA"/>
</dbReference>
<protein>
    <submittedName>
        <fullName evidence="1">Putative ovule protein</fullName>
    </submittedName>
</protein>
<dbReference type="AlphaFoldDB" id="A0A0V0I7W0"/>
<evidence type="ECO:0000313" key="1">
    <source>
        <dbReference type="EMBL" id="JAP28641.1"/>
    </source>
</evidence>
<accession>A0A0V0I7W0</accession>
<name>A0A0V0I7W0_SOLCH</name>
<reference evidence="1" key="1">
    <citation type="submission" date="2015-12" db="EMBL/GenBank/DDBJ databases">
        <title>Gene expression during late stages of embryo sac development: a critical building block for successful pollen-pistil interactions.</title>
        <authorList>
            <person name="Liu Y."/>
            <person name="Joly V."/>
            <person name="Sabar M."/>
            <person name="Matton D.P."/>
        </authorList>
    </citation>
    <scope>NUCLEOTIDE SEQUENCE</scope>
</reference>
<sequence>MVRAEPDNNNSMPSVILWGLGRVVCTQTLLLSREGRGRFQRSMAQVKHSKAGMKREYSSEETMMKIMEKKTTTIEANERSLIAQSAAPSDC</sequence>
<organism evidence="1">
    <name type="scientific">Solanum chacoense</name>
    <name type="common">Chaco potato</name>
    <dbReference type="NCBI Taxonomy" id="4108"/>
    <lineage>
        <taxon>Eukaryota</taxon>
        <taxon>Viridiplantae</taxon>
        <taxon>Streptophyta</taxon>
        <taxon>Embryophyta</taxon>
        <taxon>Tracheophyta</taxon>
        <taxon>Spermatophyta</taxon>
        <taxon>Magnoliopsida</taxon>
        <taxon>eudicotyledons</taxon>
        <taxon>Gunneridae</taxon>
        <taxon>Pentapetalae</taxon>
        <taxon>asterids</taxon>
        <taxon>lamiids</taxon>
        <taxon>Solanales</taxon>
        <taxon>Solanaceae</taxon>
        <taxon>Solanoideae</taxon>
        <taxon>Solaneae</taxon>
        <taxon>Solanum</taxon>
    </lineage>
</organism>
<proteinExistence type="predicted"/>